<dbReference type="Gene3D" id="3.90.180.10">
    <property type="entry name" value="Medium-chain alcohol dehydrogenases, catalytic domain"/>
    <property type="match status" value="1"/>
</dbReference>
<organism evidence="5 6">
    <name type="scientific">Actinoplanes couchii</name>
    <dbReference type="NCBI Taxonomy" id="403638"/>
    <lineage>
        <taxon>Bacteria</taxon>
        <taxon>Bacillati</taxon>
        <taxon>Actinomycetota</taxon>
        <taxon>Actinomycetes</taxon>
        <taxon>Micromonosporales</taxon>
        <taxon>Micromonosporaceae</taxon>
        <taxon>Actinoplanes</taxon>
    </lineage>
</organism>
<evidence type="ECO:0000313" key="6">
    <source>
        <dbReference type="Proteomes" id="UP000612282"/>
    </source>
</evidence>
<proteinExistence type="predicted"/>
<dbReference type="Proteomes" id="UP000612282">
    <property type="component" value="Unassembled WGS sequence"/>
</dbReference>
<feature type="domain" description="Alcohol dehydrogenase-like N-terminal" evidence="4">
    <location>
        <begin position="2"/>
        <end position="79"/>
    </location>
</feature>
<evidence type="ECO:0000313" key="5">
    <source>
        <dbReference type="EMBL" id="GID60187.1"/>
    </source>
</evidence>
<accession>A0ABQ3XP27</accession>
<gene>
    <name evidence="5" type="ORF">Aco03nite_085910</name>
</gene>
<dbReference type="PANTHER" id="PTHR42683">
    <property type="entry name" value="ALDEHYDE REDUCTASE"/>
    <property type="match status" value="1"/>
</dbReference>
<keyword evidence="3" id="KW-0560">Oxidoreductase</keyword>
<sequence>MITAVGAEVTRHAVGQRAGVGCLVNSCRECKKCRAGMEQYCTTGNTLTYAGVDRDGTITQGGYATHIVVDQDFVLRVPQAIAYEAVAPLLCAGITTYSPLKHWNAGPGTRVAVIGMGGLGHLAPGRIHPRRQLEAQRPDRPGIPG</sequence>
<dbReference type="SUPFAM" id="SSF50129">
    <property type="entry name" value="GroES-like"/>
    <property type="match status" value="1"/>
</dbReference>
<evidence type="ECO:0000256" key="3">
    <source>
        <dbReference type="ARBA" id="ARBA00023002"/>
    </source>
</evidence>
<dbReference type="EMBL" id="BOMG01000105">
    <property type="protein sequence ID" value="GID60187.1"/>
    <property type="molecule type" value="Genomic_DNA"/>
</dbReference>
<dbReference type="InterPro" id="IPR013154">
    <property type="entry name" value="ADH-like_N"/>
</dbReference>
<name>A0ABQ3XP27_9ACTN</name>
<keyword evidence="6" id="KW-1185">Reference proteome</keyword>
<evidence type="ECO:0000256" key="2">
    <source>
        <dbReference type="ARBA" id="ARBA00022833"/>
    </source>
</evidence>
<dbReference type="Gene3D" id="3.40.50.720">
    <property type="entry name" value="NAD(P)-binding Rossmann-like Domain"/>
    <property type="match status" value="1"/>
</dbReference>
<dbReference type="Pfam" id="PF08240">
    <property type="entry name" value="ADH_N"/>
    <property type="match status" value="1"/>
</dbReference>
<protein>
    <recommendedName>
        <fullName evidence="4">Alcohol dehydrogenase-like N-terminal domain-containing protein</fullName>
    </recommendedName>
</protein>
<dbReference type="InterPro" id="IPR047109">
    <property type="entry name" value="CAD-like"/>
</dbReference>
<comment type="caution">
    <text evidence="5">The sequence shown here is derived from an EMBL/GenBank/DDBJ whole genome shotgun (WGS) entry which is preliminary data.</text>
</comment>
<keyword evidence="1" id="KW-0479">Metal-binding</keyword>
<evidence type="ECO:0000259" key="4">
    <source>
        <dbReference type="Pfam" id="PF08240"/>
    </source>
</evidence>
<dbReference type="InterPro" id="IPR011032">
    <property type="entry name" value="GroES-like_sf"/>
</dbReference>
<reference evidence="5 6" key="1">
    <citation type="submission" date="2021-01" db="EMBL/GenBank/DDBJ databases">
        <title>Whole genome shotgun sequence of Actinoplanes couchii NBRC 106145.</title>
        <authorList>
            <person name="Komaki H."/>
            <person name="Tamura T."/>
        </authorList>
    </citation>
    <scope>NUCLEOTIDE SEQUENCE [LARGE SCALE GENOMIC DNA]</scope>
    <source>
        <strain evidence="5 6">NBRC 106145</strain>
    </source>
</reference>
<evidence type="ECO:0000256" key="1">
    <source>
        <dbReference type="ARBA" id="ARBA00022723"/>
    </source>
</evidence>
<keyword evidence="2" id="KW-0862">Zinc</keyword>